<reference evidence="2" key="2">
    <citation type="submission" date="2021-04" db="EMBL/GenBank/DDBJ databases">
        <authorList>
            <person name="Gilroy R."/>
        </authorList>
    </citation>
    <scope>NUCLEOTIDE SEQUENCE</scope>
    <source>
        <strain evidence="2">ChiGjej6B6-14162</strain>
    </source>
</reference>
<dbReference type="InterPro" id="IPR027840">
    <property type="entry name" value="DUF4493"/>
</dbReference>
<organism evidence="2 3">
    <name type="scientific">Candidatus Parabacteroides intestinipullorum</name>
    <dbReference type="NCBI Taxonomy" id="2838723"/>
    <lineage>
        <taxon>Bacteria</taxon>
        <taxon>Pseudomonadati</taxon>
        <taxon>Bacteroidota</taxon>
        <taxon>Bacteroidia</taxon>
        <taxon>Bacteroidales</taxon>
        <taxon>Tannerellaceae</taxon>
        <taxon>Parabacteroides</taxon>
    </lineage>
</organism>
<dbReference type="Proteomes" id="UP000886740">
    <property type="component" value="Unassembled WGS sequence"/>
</dbReference>
<name>A0A9D2BG56_9BACT</name>
<protein>
    <submittedName>
        <fullName evidence="2">DUF4493 domain-containing protein</fullName>
    </submittedName>
</protein>
<comment type="caution">
    <text evidence="2">The sequence shown here is derived from an EMBL/GenBank/DDBJ whole genome shotgun (WGS) entry which is preliminary data.</text>
</comment>
<evidence type="ECO:0000313" key="3">
    <source>
        <dbReference type="Proteomes" id="UP000886740"/>
    </source>
</evidence>
<dbReference type="PROSITE" id="PS51257">
    <property type="entry name" value="PROKAR_LIPOPROTEIN"/>
    <property type="match status" value="1"/>
</dbReference>
<feature type="chain" id="PRO_5039268886" evidence="1">
    <location>
        <begin position="25"/>
        <end position="257"/>
    </location>
</feature>
<gene>
    <name evidence="2" type="ORF">H9977_08055</name>
</gene>
<keyword evidence="1" id="KW-0732">Signal</keyword>
<proteinExistence type="predicted"/>
<evidence type="ECO:0000256" key="1">
    <source>
        <dbReference type="SAM" id="SignalP"/>
    </source>
</evidence>
<accession>A0A9D2BG56</accession>
<evidence type="ECO:0000313" key="2">
    <source>
        <dbReference type="EMBL" id="HIX74966.1"/>
    </source>
</evidence>
<dbReference type="Pfam" id="PF14900">
    <property type="entry name" value="DUF4493"/>
    <property type="match status" value="1"/>
</dbReference>
<reference evidence="2" key="1">
    <citation type="journal article" date="2021" name="PeerJ">
        <title>Extensive microbial diversity within the chicken gut microbiome revealed by metagenomics and culture.</title>
        <authorList>
            <person name="Gilroy R."/>
            <person name="Ravi A."/>
            <person name="Getino M."/>
            <person name="Pursley I."/>
            <person name="Horton D.L."/>
            <person name="Alikhan N.F."/>
            <person name="Baker D."/>
            <person name="Gharbi K."/>
            <person name="Hall N."/>
            <person name="Watson M."/>
            <person name="Adriaenssens E.M."/>
            <person name="Foster-Nyarko E."/>
            <person name="Jarju S."/>
            <person name="Secka A."/>
            <person name="Antonio M."/>
            <person name="Oren A."/>
            <person name="Chaudhuri R.R."/>
            <person name="La Ragione R."/>
            <person name="Hildebrand F."/>
            <person name="Pallen M.J."/>
        </authorList>
    </citation>
    <scope>NUCLEOTIDE SEQUENCE</scope>
    <source>
        <strain evidence="2">ChiGjej6B6-14162</strain>
    </source>
</reference>
<dbReference type="AlphaFoldDB" id="A0A9D2BG56"/>
<dbReference type="EMBL" id="DXEL01000055">
    <property type="protein sequence ID" value="HIX74966.1"/>
    <property type="molecule type" value="Genomic_DNA"/>
</dbReference>
<sequence>MTKLRQFLGGLICALCGWMLTACSSEEDSLQIPEGKGYVKLNLTTNTGFQTKAMDESYYTKEENYTVQILDDESSIVKNWKYTEIPEGLIELENGSYVLKAFCGEDKNASTTSMYVEGTSDFDINGDQKEVSVTCAPVCARVTIVGEGMDEQFSDWSAMIGTKAQGSGSFYQYPKDGDPVYLKVEKGESISVDFTFTPKSGSKNTTVSKTYTVNPNEALKITLKPAASENGNLGITITIDGSTNDETINIEIPADWV</sequence>
<feature type="signal peptide" evidence="1">
    <location>
        <begin position="1"/>
        <end position="24"/>
    </location>
</feature>